<evidence type="ECO:0000313" key="1">
    <source>
        <dbReference type="EMBL" id="QGU94929.1"/>
    </source>
</evidence>
<dbReference type="AlphaFoldDB" id="A0A6I6EMN0"/>
<dbReference type="Proteomes" id="UP000422764">
    <property type="component" value="Chromosome"/>
</dbReference>
<name>A0A6I6EMN0_9CLOT</name>
<gene>
    <name evidence="1" type="ORF">GOM49_07305</name>
</gene>
<proteinExistence type="predicted"/>
<dbReference type="InterPro" id="IPR009229">
    <property type="entry name" value="AgrD"/>
</dbReference>
<reference evidence="1 2" key="1">
    <citation type="submission" date="2019-12" db="EMBL/GenBank/DDBJ databases">
        <title>Genome sequenceing of Clostridium bovifaecis.</title>
        <authorList>
            <person name="Yao Y."/>
        </authorList>
    </citation>
    <scope>NUCLEOTIDE SEQUENCE [LARGE SCALE GENOMIC DNA]</scope>
    <source>
        <strain evidence="1 2">BXX</strain>
    </source>
</reference>
<dbReference type="EMBL" id="CP046522">
    <property type="protein sequence ID" value="QGU94929.1"/>
    <property type="molecule type" value="Genomic_DNA"/>
</dbReference>
<keyword evidence="2" id="KW-1185">Reference proteome</keyword>
<dbReference type="NCBIfam" id="TIGR04223">
    <property type="entry name" value="quorum_AgrD"/>
    <property type="match status" value="1"/>
</dbReference>
<protein>
    <submittedName>
        <fullName evidence="1">Cyclic lactone autoinducer peptide</fullName>
    </submittedName>
</protein>
<evidence type="ECO:0000313" key="2">
    <source>
        <dbReference type="Proteomes" id="UP000422764"/>
    </source>
</evidence>
<sequence length="47" mass="5113">MVKVLKILQSKTLRVVGCLALVLGATTASTATMFLMHQPECPKELIK</sequence>
<accession>A0A6I6EMN0</accession>
<organism evidence="1 2">
    <name type="scientific">Clostridium bovifaecis</name>
    <dbReference type="NCBI Taxonomy" id="2184719"/>
    <lineage>
        <taxon>Bacteria</taxon>
        <taxon>Bacillati</taxon>
        <taxon>Bacillota</taxon>
        <taxon>Clostridia</taxon>
        <taxon>Eubacteriales</taxon>
        <taxon>Clostridiaceae</taxon>
        <taxon>Clostridium</taxon>
    </lineage>
</organism>